<evidence type="ECO:0000256" key="1">
    <source>
        <dbReference type="SAM" id="MobiDB-lite"/>
    </source>
</evidence>
<dbReference type="Pfam" id="PF11371">
    <property type="entry name" value="DUF3172"/>
    <property type="match status" value="1"/>
</dbReference>
<reference evidence="2 3" key="1">
    <citation type="journal article" date="2014" name="Mol. Plant">
        <title>Chromosome Scale Genome Assembly and Transcriptome Profiling of Nannochloropsis gaditana in Nitrogen Depletion.</title>
        <authorList>
            <person name="Corteggiani Carpinelli E."/>
            <person name="Telatin A."/>
            <person name="Vitulo N."/>
            <person name="Forcato C."/>
            <person name="D'Angelo M."/>
            <person name="Schiavon R."/>
            <person name="Vezzi A."/>
            <person name="Giacometti G.M."/>
            <person name="Morosinotto T."/>
            <person name="Valle G."/>
        </authorList>
    </citation>
    <scope>NUCLEOTIDE SEQUENCE [LARGE SCALE GENOMIC DNA]</scope>
    <source>
        <strain evidence="2 3">B-31</strain>
    </source>
</reference>
<proteinExistence type="predicted"/>
<feature type="compositionally biased region" description="Basic residues" evidence="1">
    <location>
        <begin position="53"/>
        <end position="63"/>
    </location>
</feature>
<gene>
    <name evidence="2" type="ORF">Naga_100055g22</name>
</gene>
<organism evidence="2 3">
    <name type="scientific">Nannochloropsis gaditana</name>
    <dbReference type="NCBI Taxonomy" id="72520"/>
    <lineage>
        <taxon>Eukaryota</taxon>
        <taxon>Sar</taxon>
        <taxon>Stramenopiles</taxon>
        <taxon>Ochrophyta</taxon>
        <taxon>Eustigmatophyceae</taxon>
        <taxon>Eustigmatales</taxon>
        <taxon>Monodopsidaceae</taxon>
        <taxon>Nannochloropsis</taxon>
    </lineage>
</organism>
<dbReference type="OrthoDB" id="197940at2759"/>
<dbReference type="InterPro" id="IPR021511">
    <property type="entry name" value="DUF3172"/>
</dbReference>
<dbReference type="Proteomes" id="UP000019335">
    <property type="component" value="Chromosome 13"/>
</dbReference>
<feature type="region of interest" description="Disordered" evidence="1">
    <location>
        <begin position="46"/>
        <end position="81"/>
    </location>
</feature>
<evidence type="ECO:0000313" key="2">
    <source>
        <dbReference type="EMBL" id="EWM24667.1"/>
    </source>
</evidence>
<comment type="caution">
    <text evidence="2">The sequence shown here is derived from an EMBL/GenBank/DDBJ whole genome shotgun (WGS) entry which is preliminary data.</text>
</comment>
<dbReference type="AlphaFoldDB" id="W7TER9"/>
<evidence type="ECO:0000313" key="3">
    <source>
        <dbReference type="Proteomes" id="UP000019335"/>
    </source>
</evidence>
<dbReference type="EMBL" id="AZIL01001175">
    <property type="protein sequence ID" value="EWM24667.1"/>
    <property type="molecule type" value="Genomic_DNA"/>
</dbReference>
<feature type="compositionally biased region" description="Acidic residues" evidence="1">
    <location>
        <begin position="68"/>
        <end position="79"/>
    </location>
</feature>
<protein>
    <submittedName>
        <fullName evidence="2">Uncharacterized protein</fullName>
    </submittedName>
</protein>
<sequence>MRLCRGFLYPRLFNACQVRRVYSGAPLPICNMDPRSGRRAKISMQSMYDKEGNRRRRVRSRVNRKGEDADEEGDDEEEEYRAMRPPALDRVRPPPFSRGRPEVGKNRLPFGISWIPQGLSAALLLGTFVLGVGTGVTVDSAVNTNKKDLASRDAIDKNAPNPKFCQRYGASTLVLDNRIFVSFNPFDVYVTQADVKPGCVLRAANVVQALQGRGLLTDEEVNVCKNGNNTWAYVGDINDKPQLSCVYQSDDAQNEFLEKNPKLGVGEDVYDK</sequence>
<keyword evidence="3" id="KW-1185">Reference proteome</keyword>
<accession>W7TER9</accession>
<name>W7TER9_9STRA</name>